<dbReference type="SMART" id="SM00784">
    <property type="entry name" value="SPT2"/>
    <property type="match status" value="1"/>
</dbReference>
<feature type="region of interest" description="Disordered" evidence="3">
    <location>
        <begin position="607"/>
        <end position="626"/>
    </location>
</feature>
<dbReference type="Pfam" id="PF08243">
    <property type="entry name" value="SPT2"/>
    <property type="match status" value="1"/>
</dbReference>
<accession>A0ABD3HIH5</accession>
<keyword evidence="5" id="KW-1185">Reference proteome</keyword>
<feature type="compositionally biased region" description="Basic residues" evidence="3">
    <location>
        <begin position="612"/>
        <end position="626"/>
    </location>
</feature>
<feature type="compositionally biased region" description="Polar residues" evidence="3">
    <location>
        <begin position="444"/>
        <end position="454"/>
    </location>
</feature>
<evidence type="ECO:0008006" key="6">
    <source>
        <dbReference type="Google" id="ProtNLM"/>
    </source>
</evidence>
<dbReference type="InterPro" id="IPR013256">
    <property type="entry name" value="Chromatin_SPT2"/>
</dbReference>
<evidence type="ECO:0000313" key="4">
    <source>
        <dbReference type="EMBL" id="KAL3690706.1"/>
    </source>
</evidence>
<evidence type="ECO:0000313" key="5">
    <source>
        <dbReference type="Proteomes" id="UP001633002"/>
    </source>
</evidence>
<evidence type="ECO:0000256" key="3">
    <source>
        <dbReference type="SAM" id="MobiDB-lite"/>
    </source>
</evidence>
<name>A0ABD3HIH5_9MARC</name>
<feature type="compositionally biased region" description="Low complexity" evidence="3">
    <location>
        <begin position="262"/>
        <end position="285"/>
    </location>
</feature>
<feature type="compositionally biased region" description="Basic and acidic residues" evidence="3">
    <location>
        <begin position="25"/>
        <end position="35"/>
    </location>
</feature>
<feature type="compositionally biased region" description="Basic and acidic residues" evidence="3">
    <location>
        <begin position="457"/>
        <end position="479"/>
    </location>
</feature>
<evidence type="ECO:0000256" key="2">
    <source>
        <dbReference type="ARBA" id="ARBA00023054"/>
    </source>
</evidence>
<gene>
    <name evidence="4" type="ORF">R1sor_004357</name>
</gene>
<dbReference type="PANTHER" id="PTHR22691">
    <property type="entry name" value="YEAST SPT2-RELATED"/>
    <property type="match status" value="1"/>
</dbReference>
<keyword evidence="2" id="KW-0175">Coiled coil</keyword>
<protein>
    <recommendedName>
        <fullName evidence="6">Protein SPT2 homolog</fullName>
    </recommendedName>
</protein>
<feature type="region of interest" description="Disordered" evidence="3">
    <location>
        <begin position="154"/>
        <end position="183"/>
    </location>
</feature>
<comment type="similarity">
    <text evidence="1">Belongs to the SPT2 family.</text>
</comment>
<comment type="caution">
    <text evidence="4">The sequence shown here is derived from an EMBL/GenBank/DDBJ whole genome shotgun (WGS) entry which is preliminary data.</text>
</comment>
<feature type="compositionally biased region" description="Basic and acidic residues" evidence="3">
    <location>
        <begin position="321"/>
        <end position="335"/>
    </location>
</feature>
<organism evidence="4 5">
    <name type="scientific">Riccia sorocarpa</name>
    <dbReference type="NCBI Taxonomy" id="122646"/>
    <lineage>
        <taxon>Eukaryota</taxon>
        <taxon>Viridiplantae</taxon>
        <taxon>Streptophyta</taxon>
        <taxon>Embryophyta</taxon>
        <taxon>Marchantiophyta</taxon>
        <taxon>Marchantiopsida</taxon>
        <taxon>Marchantiidae</taxon>
        <taxon>Marchantiales</taxon>
        <taxon>Ricciaceae</taxon>
        <taxon>Riccia</taxon>
    </lineage>
</organism>
<dbReference type="AlphaFoldDB" id="A0ABD3HIH5"/>
<reference evidence="4 5" key="1">
    <citation type="submission" date="2024-09" db="EMBL/GenBank/DDBJ databases">
        <title>Chromosome-scale assembly of Riccia sorocarpa.</title>
        <authorList>
            <person name="Paukszto L."/>
        </authorList>
    </citation>
    <scope>NUCLEOTIDE SEQUENCE [LARGE SCALE GENOMIC DNA]</scope>
    <source>
        <strain evidence="4">LP-2024</strain>
        <tissue evidence="4">Aerial parts of the thallus</tissue>
    </source>
</reference>
<feature type="compositionally biased region" description="Polar residues" evidence="3">
    <location>
        <begin position="341"/>
        <end position="351"/>
    </location>
</feature>
<feature type="compositionally biased region" description="Basic and acidic residues" evidence="3">
    <location>
        <begin position="375"/>
        <end position="397"/>
    </location>
</feature>
<feature type="compositionally biased region" description="Low complexity" evidence="3">
    <location>
        <begin position="88"/>
        <end position="104"/>
    </location>
</feature>
<dbReference type="Proteomes" id="UP001633002">
    <property type="component" value="Unassembled WGS sequence"/>
</dbReference>
<feature type="compositionally biased region" description="Basic and acidic residues" evidence="3">
    <location>
        <begin position="50"/>
        <end position="65"/>
    </location>
</feature>
<dbReference type="EMBL" id="JBJQOH010000003">
    <property type="protein sequence ID" value="KAL3690706.1"/>
    <property type="molecule type" value="Genomic_DNA"/>
</dbReference>
<feature type="compositionally biased region" description="Basic and acidic residues" evidence="3">
    <location>
        <begin position="489"/>
        <end position="501"/>
    </location>
</feature>
<feature type="region of interest" description="Disordered" evidence="3">
    <location>
        <begin position="200"/>
        <end position="549"/>
    </location>
</feature>
<feature type="compositionally biased region" description="Basic and acidic residues" evidence="3">
    <location>
        <begin position="167"/>
        <end position="183"/>
    </location>
</feature>
<feature type="compositionally biased region" description="Polar residues" evidence="3">
    <location>
        <begin position="398"/>
        <end position="413"/>
    </location>
</feature>
<feature type="compositionally biased region" description="Basic and acidic residues" evidence="3">
    <location>
        <begin position="77"/>
        <end position="87"/>
    </location>
</feature>
<sequence length="626" mass="70634">MWRDEKTEYLRKNRDYSRILAGEDGDSRGRERDSGNEQEEDDLSRKRHKDYQDRRSRLKELERQKLTKGKNGFYSNADKDTDRKGYEKANGGSSSKAPSGSGANTSQEKKKLPYDRSFGSFFGPSEPVVAKRIIEEARARQEAEIVAAREARIREAERQKSAAAARPSKDKKPAPKPKLVDEATLKARKLKEARDYAFLFEDTPLPPAKGDKKAPAAGKSGTDERRDSIKSAPSSTPARRPPVPFKSPQGGRPAERPPSSRPLPSHAKPSSKPSPSSRPSSTQARPDARASDRSALVSKQKLSSSGKPLLGKSPSTASGRPDPRREAELKKEAALRKLVAGSSTPNGVKSSSLDRRGESIKGADRRPSSSSAQISDRRLSQPSDRRPLPPQSADRRPGSSQVVKKGSQASMSGRGNDEARRKLVAAQAGKQNLQSRPAVKPGTRPSSSAYTNSKYGGDPRRDPRRDDVRQDPRRDEVVRRRARSPSNESDERPRKKAAVDRRRPRSPSEESDERPRKKYSNMTRRRDTYEEEEDEDDSFIDDDEDSTQVSNMIRKMFRYDPSKYHGMDDDDDRAMEVGFRTIEAEERRSTREARLEDERELALIEEEERRERLRKKNKMKRKMQDR</sequence>
<evidence type="ECO:0000256" key="1">
    <source>
        <dbReference type="ARBA" id="ARBA00006461"/>
    </source>
</evidence>
<feature type="region of interest" description="Disordered" evidence="3">
    <location>
        <begin position="1"/>
        <end position="124"/>
    </location>
</feature>
<feature type="compositionally biased region" description="Low complexity" evidence="3">
    <location>
        <begin position="293"/>
        <end position="315"/>
    </location>
</feature>
<feature type="compositionally biased region" description="Acidic residues" evidence="3">
    <location>
        <begin position="529"/>
        <end position="546"/>
    </location>
</feature>
<dbReference type="PANTHER" id="PTHR22691:SF8">
    <property type="entry name" value="PROTEIN SPT2 HOMOLOG"/>
    <property type="match status" value="1"/>
</dbReference>
<proteinExistence type="inferred from homology"/>
<feature type="compositionally biased region" description="Basic and acidic residues" evidence="3">
    <location>
        <begin position="352"/>
        <end position="367"/>
    </location>
</feature>
<feature type="compositionally biased region" description="Basic and acidic residues" evidence="3">
    <location>
        <begin position="1"/>
        <end position="17"/>
    </location>
</feature>